<keyword evidence="3" id="KW-1185">Reference proteome</keyword>
<reference evidence="2 3" key="1">
    <citation type="submission" date="2020-08" db="EMBL/GenBank/DDBJ databases">
        <title>A Genomic Blueprint of the Chicken Gut Microbiome.</title>
        <authorList>
            <person name="Gilroy R."/>
            <person name="Ravi A."/>
            <person name="Getino M."/>
            <person name="Pursley I."/>
            <person name="Horton D.L."/>
            <person name="Alikhan N.-F."/>
            <person name="Baker D."/>
            <person name="Gharbi K."/>
            <person name="Hall N."/>
            <person name="Watson M."/>
            <person name="Adriaenssens E.M."/>
            <person name="Foster-Nyarko E."/>
            <person name="Jarju S."/>
            <person name="Secka A."/>
            <person name="Antonio M."/>
            <person name="Oren A."/>
            <person name="Chaudhuri R."/>
            <person name="La Ragione R.M."/>
            <person name="Hildebrand F."/>
            <person name="Pallen M.J."/>
        </authorList>
    </citation>
    <scope>NUCLEOTIDE SEQUENCE [LARGE SCALE GENOMIC DNA]</scope>
    <source>
        <strain evidence="2 3">Sa3CUN1</strain>
    </source>
</reference>
<keyword evidence="1" id="KW-0472">Membrane</keyword>
<sequence length="199" mass="22973">MFNIKFKGKYTDESQLKKGELPMGAVKFKEPDSMSKCFLLGGLVSLPVLLVSTILLIFKLGNFMRLPFYQFILIILLGIILLYIHELIHALSLPIYIEKEIWSKMNEGALFVYFNKPITKLRFIWVCFAPNLILGYIPFVLFILGFWDFNNILCNIIGVVSWIMIISGVGDYLNIYNTIIQVPKDAKILNYGLNSYWLK</sequence>
<evidence type="ECO:0000256" key="1">
    <source>
        <dbReference type="SAM" id="Phobius"/>
    </source>
</evidence>
<evidence type="ECO:0000313" key="3">
    <source>
        <dbReference type="Proteomes" id="UP000640335"/>
    </source>
</evidence>
<feature type="transmembrane region" description="Helical" evidence="1">
    <location>
        <begin position="123"/>
        <end position="146"/>
    </location>
</feature>
<protein>
    <submittedName>
        <fullName evidence="2">DUF3267 domain-containing protein</fullName>
    </submittedName>
</protein>
<feature type="transmembrane region" description="Helical" evidence="1">
    <location>
        <begin position="66"/>
        <end position="84"/>
    </location>
</feature>
<dbReference type="RefSeq" id="WP_191750620.1">
    <property type="nucleotide sequence ID" value="NZ_JACSQZ010000047.1"/>
</dbReference>
<gene>
    <name evidence="2" type="ORF">H9660_12005</name>
</gene>
<name>A0ABR8Q629_9CLOT</name>
<comment type="caution">
    <text evidence="2">The sequence shown here is derived from an EMBL/GenBank/DDBJ whole genome shotgun (WGS) entry which is preliminary data.</text>
</comment>
<feature type="transmembrane region" description="Helical" evidence="1">
    <location>
        <begin position="37"/>
        <end position="60"/>
    </location>
</feature>
<dbReference type="Pfam" id="PF11667">
    <property type="entry name" value="DUF3267"/>
    <property type="match status" value="1"/>
</dbReference>
<proteinExistence type="predicted"/>
<organism evidence="2 3">
    <name type="scientific">Clostridium gallinarum</name>
    <dbReference type="NCBI Taxonomy" id="2762246"/>
    <lineage>
        <taxon>Bacteria</taxon>
        <taxon>Bacillati</taxon>
        <taxon>Bacillota</taxon>
        <taxon>Clostridia</taxon>
        <taxon>Eubacteriales</taxon>
        <taxon>Clostridiaceae</taxon>
        <taxon>Clostridium</taxon>
    </lineage>
</organism>
<evidence type="ECO:0000313" key="2">
    <source>
        <dbReference type="EMBL" id="MBD7915868.1"/>
    </source>
</evidence>
<keyword evidence="1" id="KW-1133">Transmembrane helix</keyword>
<feature type="transmembrane region" description="Helical" evidence="1">
    <location>
        <begin position="152"/>
        <end position="173"/>
    </location>
</feature>
<accession>A0ABR8Q629</accession>
<dbReference type="InterPro" id="IPR021683">
    <property type="entry name" value="DUF3267"/>
</dbReference>
<keyword evidence="1" id="KW-0812">Transmembrane</keyword>
<dbReference type="Proteomes" id="UP000640335">
    <property type="component" value="Unassembled WGS sequence"/>
</dbReference>
<dbReference type="EMBL" id="JACSQZ010000047">
    <property type="protein sequence ID" value="MBD7915868.1"/>
    <property type="molecule type" value="Genomic_DNA"/>
</dbReference>